<dbReference type="RefSeq" id="WP_115290958.1">
    <property type="nucleotide sequence ID" value="NZ_UGUU01000001.1"/>
</dbReference>
<keyword evidence="5" id="KW-0410">Iron transport</keyword>
<evidence type="ECO:0000256" key="16">
    <source>
        <dbReference type="RuleBase" id="RU003357"/>
    </source>
</evidence>
<feature type="short sequence motif" description="TonB C-terminal box" evidence="15">
    <location>
        <begin position="764"/>
        <end position="781"/>
    </location>
</feature>
<evidence type="ECO:0000256" key="3">
    <source>
        <dbReference type="ARBA" id="ARBA00022448"/>
    </source>
</evidence>
<evidence type="ECO:0000259" key="19">
    <source>
        <dbReference type="Pfam" id="PF07715"/>
    </source>
</evidence>
<dbReference type="CDD" id="cd01347">
    <property type="entry name" value="ligand_gated_channel"/>
    <property type="match status" value="1"/>
</dbReference>
<dbReference type="PANTHER" id="PTHR32552">
    <property type="entry name" value="FERRICHROME IRON RECEPTOR-RELATED"/>
    <property type="match status" value="1"/>
</dbReference>
<dbReference type="Proteomes" id="UP000254260">
    <property type="component" value="Unassembled WGS sequence"/>
</dbReference>
<dbReference type="InterPro" id="IPR012910">
    <property type="entry name" value="Plug_dom"/>
</dbReference>
<keyword evidence="10 16" id="KW-0798">TonB box</keyword>
<dbReference type="GO" id="GO:0015344">
    <property type="term" value="F:siderophore uptake transmembrane transporter activity"/>
    <property type="evidence" value="ECO:0007669"/>
    <property type="project" value="TreeGrafter"/>
</dbReference>
<comment type="subcellular location">
    <subcellularLocation>
        <location evidence="1 14">Cell outer membrane</location>
        <topology evidence="1 14">Multi-pass membrane protein</topology>
    </subcellularLocation>
</comment>
<evidence type="ECO:0000259" key="18">
    <source>
        <dbReference type="Pfam" id="PF00593"/>
    </source>
</evidence>
<feature type="signal peptide" evidence="17">
    <location>
        <begin position="1"/>
        <end position="33"/>
    </location>
</feature>
<dbReference type="InterPro" id="IPR037066">
    <property type="entry name" value="Plug_dom_sf"/>
</dbReference>
<dbReference type="GO" id="GO:0015891">
    <property type="term" value="P:siderophore transport"/>
    <property type="evidence" value="ECO:0007669"/>
    <property type="project" value="InterPro"/>
</dbReference>
<keyword evidence="3 14" id="KW-0813">Transport</keyword>
<dbReference type="InterPro" id="IPR036942">
    <property type="entry name" value="Beta-barrel_TonB_sf"/>
</dbReference>
<dbReference type="PANTHER" id="PTHR32552:SF83">
    <property type="entry name" value="BLR3904 PROTEIN"/>
    <property type="match status" value="1"/>
</dbReference>
<dbReference type="SUPFAM" id="SSF56935">
    <property type="entry name" value="Porins"/>
    <property type="match status" value="1"/>
</dbReference>
<evidence type="ECO:0000256" key="9">
    <source>
        <dbReference type="ARBA" id="ARBA00023065"/>
    </source>
</evidence>
<dbReference type="EMBL" id="UGUU01000001">
    <property type="protein sequence ID" value="SUD39057.1"/>
    <property type="molecule type" value="Genomic_DNA"/>
</dbReference>
<dbReference type="GO" id="GO:0038023">
    <property type="term" value="F:signaling receptor activity"/>
    <property type="evidence" value="ECO:0007669"/>
    <property type="project" value="InterPro"/>
</dbReference>
<evidence type="ECO:0000256" key="2">
    <source>
        <dbReference type="ARBA" id="ARBA00009810"/>
    </source>
</evidence>
<keyword evidence="11 14" id="KW-0472">Membrane</keyword>
<evidence type="ECO:0000256" key="1">
    <source>
        <dbReference type="ARBA" id="ARBA00004571"/>
    </source>
</evidence>
<protein>
    <submittedName>
        <fullName evidence="20">TonB-dependent receptor for iron transport protein</fullName>
    </submittedName>
</protein>
<dbReference type="PROSITE" id="PS52016">
    <property type="entry name" value="TONB_DEPENDENT_REC_3"/>
    <property type="match status" value="1"/>
</dbReference>
<evidence type="ECO:0000313" key="20">
    <source>
        <dbReference type="EMBL" id="SUD39057.1"/>
    </source>
</evidence>
<evidence type="ECO:0000256" key="14">
    <source>
        <dbReference type="PROSITE-ProRule" id="PRU01360"/>
    </source>
</evidence>
<dbReference type="Gene3D" id="2.170.130.10">
    <property type="entry name" value="TonB-dependent receptor, plug domain"/>
    <property type="match status" value="1"/>
</dbReference>
<keyword evidence="4 14" id="KW-1134">Transmembrane beta strand</keyword>
<dbReference type="FunFam" id="2.170.130.10:FF:000001">
    <property type="entry name" value="Catecholate siderophore TonB-dependent receptor"/>
    <property type="match status" value="1"/>
</dbReference>
<feature type="chain" id="PRO_5016590114" evidence="17">
    <location>
        <begin position="34"/>
        <end position="781"/>
    </location>
</feature>
<evidence type="ECO:0000256" key="6">
    <source>
        <dbReference type="ARBA" id="ARBA00022692"/>
    </source>
</evidence>
<keyword evidence="6 14" id="KW-0812">Transmembrane</keyword>
<sequence>MSQVFPAAPSNLSKSLAPAFGLMLGACTLPVLADDAAVQLPATQVTGQNVPYKADRASSAKIAVPLLDAPQSVNVVPREVLEEQNAQTLQDVLRNVPGITFMSGEGNLGWGDLFSIRGFSSEQSLTVDGVRDSGMSSRTDTFNLEQAEVYKGTGSVESGVSAIGGSVNLVSKRAHLGDDGKLSAGIGSDNYKRLTADINREINDTSAVRINLMKHGNAVAERDEVDYDRWGLATSFGFGLGTDTRLWLDAFYQKDKNTPDGGVPIQRGTDGKRMPGVSRDAWYGDSSLYTQQTETRSLTGLFEHDFDDSTTLRNQLRWQQTDNWAVLSPARFVAANADGSRNCTGTRCASLGYVGVGPVTSVNGVNAYTDYANSGDTRYGYLRGSDFGLSKRYSIIDNQTDLSFDFASGGIGHQAVTGIELYKETYAGLHKSMKVPDGAMFFDMTDPAHHFASTYERKGYGDPATEVKNAGLYVSDTLTFSPQWQLLLSLRYDRWKVSTENGGNETSRRDDTFGGRAGLVFKPAHNGSIYLSYSQSSQPSAIGATTNNQVYGAASTANYEPAKASTYELGTKWELLDERLGLTAAIFRTELENSWEYSEGEASPVRALPAKRVDGVELGLQGQLTSKWSAYAGFAAMKSRQTKGVNKGEEAKNVPDLTANLWTTYDLSDDLSVSYGANYVGRRRYSDNKYVGGLNNNSSYADGPGGVAAIYTRDYEKAPGYWLHSVAARYQVDASTTLNLNVDNLFNKFYYSRIGASLDGFQLYGVPGAGRTVTASVDYSF</sequence>
<dbReference type="NCBIfam" id="TIGR01783">
    <property type="entry name" value="TonB-siderophor"/>
    <property type="match status" value="1"/>
</dbReference>
<dbReference type="InterPro" id="IPR010917">
    <property type="entry name" value="TonB_rcpt_CS"/>
</dbReference>
<dbReference type="Gene3D" id="2.40.170.20">
    <property type="entry name" value="TonB-dependent receptor, beta-barrel domain"/>
    <property type="match status" value="1"/>
</dbReference>
<feature type="domain" description="TonB-dependent receptor-like beta-barrel" evidence="18">
    <location>
        <begin position="238"/>
        <end position="745"/>
    </location>
</feature>
<dbReference type="Pfam" id="PF07715">
    <property type="entry name" value="Plug"/>
    <property type="match status" value="1"/>
</dbReference>
<dbReference type="InterPro" id="IPR000531">
    <property type="entry name" value="Beta-barrel_TonB"/>
</dbReference>
<dbReference type="InterPro" id="IPR039426">
    <property type="entry name" value="TonB-dep_rcpt-like"/>
</dbReference>
<dbReference type="OrthoDB" id="9790771at2"/>
<keyword evidence="8" id="KW-0408">Iron</keyword>
<evidence type="ECO:0000256" key="7">
    <source>
        <dbReference type="ARBA" id="ARBA00022729"/>
    </source>
</evidence>
<dbReference type="InterPro" id="IPR010105">
    <property type="entry name" value="TonB_sidphr_rcpt"/>
</dbReference>
<comment type="similarity">
    <text evidence="2 14 16">Belongs to the TonB-dependent receptor family.</text>
</comment>
<evidence type="ECO:0000256" key="17">
    <source>
        <dbReference type="SAM" id="SignalP"/>
    </source>
</evidence>
<evidence type="ECO:0000256" key="8">
    <source>
        <dbReference type="ARBA" id="ARBA00023004"/>
    </source>
</evidence>
<dbReference type="GO" id="GO:0009279">
    <property type="term" value="C:cell outer membrane"/>
    <property type="evidence" value="ECO:0007669"/>
    <property type="project" value="UniProtKB-SubCell"/>
</dbReference>
<evidence type="ECO:0000256" key="13">
    <source>
        <dbReference type="ARBA" id="ARBA00023237"/>
    </source>
</evidence>
<evidence type="ECO:0000256" key="11">
    <source>
        <dbReference type="ARBA" id="ARBA00023136"/>
    </source>
</evidence>
<dbReference type="Pfam" id="PF00593">
    <property type="entry name" value="TonB_dep_Rec_b-barrel"/>
    <property type="match status" value="1"/>
</dbReference>
<keyword evidence="13 14" id="KW-0998">Cell outer membrane</keyword>
<dbReference type="PROSITE" id="PS01156">
    <property type="entry name" value="TONB_DEPENDENT_REC_2"/>
    <property type="match status" value="1"/>
</dbReference>
<keyword evidence="9" id="KW-0406">Ion transport</keyword>
<dbReference type="AlphaFoldDB" id="A0A379IRX2"/>
<evidence type="ECO:0000256" key="12">
    <source>
        <dbReference type="ARBA" id="ARBA00023170"/>
    </source>
</evidence>
<evidence type="ECO:0000256" key="15">
    <source>
        <dbReference type="PROSITE-ProRule" id="PRU10144"/>
    </source>
</evidence>
<evidence type="ECO:0000313" key="21">
    <source>
        <dbReference type="Proteomes" id="UP000254260"/>
    </source>
</evidence>
<evidence type="ECO:0000256" key="4">
    <source>
        <dbReference type="ARBA" id="ARBA00022452"/>
    </source>
</evidence>
<evidence type="ECO:0000256" key="10">
    <source>
        <dbReference type="ARBA" id="ARBA00023077"/>
    </source>
</evidence>
<organism evidence="20 21">
    <name type="scientific">Ectopseudomonas mendocina</name>
    <name type="common">Pseudomonas mendocina</name>
    <dbReference type="NCBI Taxonomy" id="300"/>
    <lineage>
        <taxon>Bacteria</taxon>
        <taxon>Pseudomonadati</taxon>
        <taxon>Pseudomonadota</taxon>
        <taxon>Gammaproteobacteria</taxon>
        <taxon>Pseudomonadales</taxon>
        <taxon>Pseudomonadaceae</taxon>
        <taxon>Ectopseudomonas</taxon>
    </lineage>
</organism>
<feature type="domain" description="TonB-dependent receptor plug" evidence="19">
    <location>
        <begin position="66"/>
        <end position="165"/>
    </location>
</feature>
<proteinExistence type="inferred from homology"/>
<keyword evidence="12 20" id="KW-0675">Receptor</keyword>
<reference evidence="20 21" key="1">
    <citation type="submission" date="2018-06" db="EMBL/GenBank/DDBJ databases">
        <authorList>
            <consortium name="Pathogen Informatics"/>
            <person name="Doyle S."/>
        </authorList>
    </citation>
    <scope>NUCLEOTIDE SEQUENCE [LARGE SCALE GENOMIC DNA]</scope>
    <source>
        <strain evidence="20 21">NCTC10899</strain>
    </source>
</reference>
<keyword evidence="7 17" id="KW-0732">Signal</keyword>
<gene>
    <name evidence="20" type="primary">bfrD</name>
    <name evidence="20" type="ORF">NCTC10899_01860</name>
</gene>
<name>A0A379IRX2_ECTME</name>
<evidence type="ECO:0000256" key="5">
    <source>
        <dbReference type="ARBA" id="ARBA00022496"/>
    </source>
</evidence>
<accession>A0A379IRX2</accession>